<evidence type="ECO:0000313" key="4">
    <source>
        <dbReference type="Proteomes" id="UP000541810"/>
    </source>
</evidence>
<feature type="domain" description="Ice-binding protein C-terminal" evidence="2">
    <location>
        <begin position="239"/>
        <end position="260"/>
    </location>
</feature>
<dbReference type="AlphaFoldDB" id="A0A7X0H3R1"/>
<gene>
    <name evidence="3" type="ORF">HNQ40_000517</name>
</gene>
<feature type="chain" id="PRO_5030853103" description="Ice-binding protein C-terminal domain-containing protein" evidence="1">
    <location>
        <begin position="18"/>
        <end position="261"/>
    </location>
</feature>
<dbReference type="Proteomes" id="UP000541810">
    <property type="component" value="Unassembled WGS sequence"/>
</dbReference>
<feature type="signal peptide" evidence="1">
    <location>
        <begin position="1"/>
        <end position="17"/>
    </location>
</feature>
<comment type="caution">
    <text evidence="3">The sequence shown here is derived from an EMBL/GenBank/DDBJ whole genome shotgun (WGS) entry which is preliminary data.</text>
</comment>
<evidence type="ECO:0000256" key="1">
    <source>
        <dbReference type="SAM" id="SignalP"/>
    </source>
</evidence>
<dbReference type="InterPro" id="IPR013424">
    <property type="entry name" value="Ice-binding_C"/>
</dbReference>
<keyword evidence="4" id="KW-1185">Reference proteome</keyword>
<dbReference type="EMBL" id="JACHGY010000001">
    <property type="protein sequence ID" value="MBB6428711.1"/>
    <property type="molecule type" value="Genomic_DNA"/>
</dbReference>
<dbReference type="RefSeq" id="WP_184676093.1">
    <property type="nucleotide sequence ID" value="NZ_JACHGY010000001.1"/>
</dbReference>
<reference evidence="3 4" key="1">
    <citation type="submission" date="2020-08" db="EMBL/GenBank/DDBJ databases">
        <title>Genomic Encyclopedia of Type Strains, Phase IV (KMG-IV): sequencing the most valuable type-strain genomes for metagenomic binning, comparative biology and taxonomic classification.</title>
        <authorList>
            <person name="Goeker M."/>
        </authorList>
    </citation>
    <scope>NUCLEOTIDE SEQUENCE [LARGE SCALE GENOMIC DNA]</scope>
    <source>
        <strain evidence="3 4">DSM 103725</strain>
    </source>
</reference>
<organism evidence="3 4">
    <name type="scientific">Algisphaera agarilytica</name>
    <dbReference type="NCBI Taxonomy" id="1385975"/>
    <lineage>
        <taxon>Bacteria</taxon>
        <taxon>Pseudomonadati</taxon>
        <taxon>Planctomycetota</taxon>
        <taxon>Phycisphaerae</taxon>
        <taxon>Phycisphaerales</taxon>
        <taxon>Phycisphaeraceae</taxon>
        <taxon>Algisphaera</taxon>
    </lineage>
</organism>
<name>A0A7X0H3R1_9BACT</name>
<evidence type="ECO:0000259" key="2">
    <source>
        <dbReference type="Pfam" id="PF07589"/>
    </source>
</evidence>
<proteinExistence type="predicted"/>
<accession>A0A7X0H3R1</accession>
<sequence length="261" mass="25621">MFAGAVALGVLASSASGSVLFETSFTAAEGFVDGGVGFGPDNPDTVIGQGPYSVVDSAGVGTLSSDSNGFVRALLGRTAAGNQTDVTSLGAGEQVVIEYIGLVVGANSASGNNIGVVGLANEDAGNILGGSSLAIGAQLVGNGGNGNVWIDPNTNFTPSAGADTGVAFGTAFDLTITLTSDGLGAFDVETSVNGGATLTTQSGVTPDFSKSGTLLSGHLQDFGGANGIRLDGFRLSTVIPEPASLTLLGLGSLAMLSRRRA</sequence>
<keyword evidence="1" id="KW-0732">Signal</keyword>
<dbReference type="NCBIfam" id="TIGR02595">
    <property type="entry name" value="PEP_CTERM"/>
    <property type="match status" value="1"/>
</dbReference>
<evidence type="ECO:0000313" key="3">
    <source>
        <dbReference type="EMBL" id="MBB6428711.1"/>
    </source>
</evidence>
<protein>
    <recommendedName>
        <fullName evidence="2">Ice-binding protein C-terminal domain-containing protein</fullName>
    </recommendedName>
</protein>
<dbReference type="Pfam" id="PF07589">
    <property type="entry name" value="PEP-CTERM"/>
    <property type="match status" value="1"/>
</dbReference>